<evidence type="ECO:0000313" key="8">
    <source>
        <dbReference type="EMBL" id="KAF6090709.1"/>
    </source>
</evidence>
<sequence length="714" mass="82349">MTAAIDTAAEPEALLETCPQTSRSSDGFTTQHALRQAQMSKELVELNKALALKEALARKMTQDGSQLQPIQFQYQDNIKNLELEVINLQKEKEELLAEIQTTKKDVNQAKLSERRRKRLQELEGQIADLKKKLNEQSKLLKLKESTEHTVSKLNQEIRVMKNQRVQLMRQMKEDAEKFRQWKQQKDKEVIQLKERDRKRQYELLKLERNFEKQSNVLRRKTEEAAAANKRLKDALQKQREVADKRKETQNRGMEGTATRVKSWLGNEIEVMVSTEEAKRHLNDLLEDRKILAKDLAELKEKQESGENLPPKLRRRTFSLAQLPGQVSDSEDSITKQIESLETEMELRNAQIADLQQKLLDAESEDRPKHRWENIATILEAKCALKYLIGELVSSKIQVSKLESILKQSNASCADMQKMLFEERNHFAEIETELQAELFRVEQQHQEKVLYLLSQLQQSQMAEKQLEVSVGEKEQQLQSTLKCQEEELEKMREVCAQNKQLLRENEIIKQPRPSRLKEKFLEQSMDIEDLQYCSEQSVNGPEDTDIDDGDDEEWKPTKFLKMCKKNIQGCSCKGWCGNRQCGCRRQKSNCDTDCSCDPTKCRNRQQDKDSLGTIERTQDSEGSFKLEDPTEVTPGMSFFNPVCATPNSKILKEMCEVEQVLLKTAPNASSLSLPELKHVTAESQENKAPGKKKKRALTSNMSFFSGCSPAEEEVH</sequence>
<dbReference type="GO" id="GO:0005524">
    <property type="term" value="F:ATP binding"/>
    <property type="evidence" value="ECO:0007669"/>
    <property type="project" value="UniProtKB-KW"/>
</dbReference>
<feature type="region of interest" description="Disordered" evidence="7">
    <location>
        <begin position="677"/>
        <end position="696"/>
    </location>
</feature>
<dbReference type="GO" id="GO:0005875">
    <property type="term" value="C:microtubule associated complex"/>
    <property type="evidence" value="ECO:0007669"/>
    <property type="project" value="TreeGrafter"/>
</dbReference>
<name>A0A834DSN2_9CHIR</name>
<dbReference type="PANTHER" id="PTHR47969:SF15">
    <property type="entry name" value="CHROMOSOME-ASSOCIATED KINESIN KIF4A-RELATED"/>
    <property type="match status" value="1"/>
</dbReference>
<feature type="compositionally biased region" description="Basic and acidic residues" evidence="7">
    <location>
        <begin position="603"/>
        <end position="627"/>
    </location>
</feature>
<gene>
    <name evidence="8" type="ORF">HJG60_007275</name>
</gene>
<dbReference type="AlphaFoldDB" id="A0A834DSN2"/>
<dbReference type="GO" id="GO:0005737">
    <property type="term" value="C:cytoplasm"/>
    <property type="evidence" value="ECO:0007669"/>
    <property type="project" value="UniProtKB-SubCell"/>
</dbReference>
<feature type="coiled-coil region" evidence="6">
    <location>
        <begin position="473"/>
        <end position="500"/>
    </location>
</feature>
<dbReference type="Pfam" id="PF25764">
    <property type="entry name" value="KIF21A_4th"/>
    <property type="match status" value="1"/>
</dbReference>
<dbReference type="GO" id="GO:0007018">
    <property type="term" value="P:microtubule-based movement"/>
    <property type="evidence" value="ECO:0007669"/>
    <property type="project" value="InterPro"/>
</dbReference>
<feature type="region of interest" description="Disordered" evidence="7">
    <location>
        <begin position="228"/>
        <end position="256"/>
    </location>
</feature>
<evidence type="ECO:0000256" key="6">
    <source>
        <dbReference type="SAM" id="Coils"/>
    </source>
</evidence>
<dbReference type="Proteomes" id="UP000664940">
    <property type="component" value="Unassembled WGS sequence"/>
</dbReference>
<evidence type="ECO:0000256" key="1">
    <source>
        <dbReference type="ARBA" id="ARBA00004496"/>
    </source>
</evidence>
<evidence type="ECO:0000256" key="5">
    <source>
        <dbReference type="ARBA" id="ARBA00023054"/>
    </source>
</evidence>
<proteinExistence type="predicted"/>
<evidence type="ECO:0000256" key="2">
    <source>
        <dbReference type="ARBA" id="ARBA00022490"/>
    </source>
</evidence>
<keyword evidence="4" id="KW-0067">ATP-binding</keyword>
<comment type="subcellular location">
    <subcellularLocation>
        <location evidence="1">Cytoplasm</location>
    </subcellularLocation>
</comment>
<organism evidence="8 9">
    <name type="scientific">Phyllostomus discolor</name>
    <name type="common">pale spear-nosed bat</name>
    <dbReference type="NCBI Taxonomy" id="89673"/>
    <lineage>
        <taxon>Eukaryota</taxon>
        <taxon>Metazoa</taxon>
        <taxon>Chordata</taxon>
        <taxon>Craniata</taxon>
        <taxon>Vertebrata</taxon>
        <taxon>Euteleostomi</taxon>
        <taxon>Mammalia</taxon>
        <taxon>Eutheria</taxon>
        <taxon>Laurasiatheria</taxon>
        <taxon>Chiroptera</taxon>
        <taxon>Yangochiroptera</taxon>
        <taxon>Phyllostomidae</taxon>
        <taxon>Phyllostominae</taxon>
        <taxon>Phyllostomus</taxon>
    </lineage>
</organism>
<dbReference type="GO" id="GO:0007052">
    <property type="term" value="P:mitotic spindle organization"/>
    <property type="evidence" value="ECO:0007669"/>
    <property type="project" value="TreeGrafter"/>
</dbReference>
<feature type="compositionally biased region" description="Basic and acidic residues" evidence="7">
    <location>
        <begin position="230"/>
        <end position="249"/>
    </location>
</feature>
<protein>
    <submittedName>
        <fullName evidence="8">Kinesin family member 4A</fullName>
    </submittedName>
</protein>
<dbReference type="InterPro" id="IPR027640">
    <property type="entry name" value="Kinesin-like_fam"/>
</dbReference>
<dbReference type="GO" id="GO:0003777">
    <property type="term" value="F:microtubule motor activity"/>
    <property type="evidence" value="ECO:0007669"/>
    <property type="project" value="InterPro"/>
</dbReference>
<feature type="coiled-coil region" evidence="6">
    <location>
        <begin position="337"/>
        <end position="364"/>
    </location>
</feature>
<keyword evidence="3" id="KW-0547">Nucleotide-binding</keyword>
<keyword evidence="5 6" id="KW-0175">Coiled coil</keyword>
<feature type="coiled-coil region" evidence="6">
    <location>
        <begin position="71"/>
        <end position="170"/>
    </location>
</feature>
<feature type="region of interest" description="Disordered" evidence="7">
    <location>
        <begin position="602"/>
        <end position="630"/>
    </location>
</feature>
<evidence type="ECO:0000256" key="3">
    <source>
        <dbReference type="ARBA" id="ARBA00022741"/>
    </source>
</evidence>
<dbReference type="EMBL" id="JABVXQ010000009">
    <property type="protein sequence ID" value="KAF6090709.1"/>
    <property type="molecule type" value="Genomic_DNA"/>
</dbReference>
<dbReference type="PANTHER" id="PTHR47969">
    <property type="entry name" value="CHROMOSOME-ASSOCIATED KINESIN KIF4A-RELATED"/>
    <property type="match status" value="1"/>
</dbReference>
<dbReference type="GO" id="GO:0051231">
    <property type="term" value="P:spindle elongation"/>
    <property type="evidence" value="ECO:0007669"/>
    <property type="project" value="TreeGrafter"/>
</dbReference>
<evidence type="ECO:0000256" key="7">
    <source>
        <dbReference type="SAM" id="MobiDB-lite"/>
    </source>
</evidence>
<comment type="caution">
    <text evidence="8">The sequence shown here is derived from an EMBL/GenBank/DDBJ whole genome shotgun (WGS) entry which is preliminary data.</text>
</comment>
<accession>A0A834DSN2</accession>
<evidence type="ECO:0000313" key="9">
    <source>
        <dbReference type="Proteomes" id="UP000664940"/>
    </source>
</evidence>
<keyword evidence="2" id="KW-0963">Cytoplasm</keyword>
<evidence type="ECO:0000256" key="4">
    <source>
        <dbReference type="ARBA" id="ARBA00022840"/>
    </source>
</evidence>
<reference evidence="8 9" key="1">
    <citation type="journal article" date="2020" name="Nature">
        <title>Six reference-quality genomes reveal evolution of bat adaptations.</title>
        <authorList>
            <person name="Jebb D."/>
            <person name="Huang Z."/>
            <person name="Pippel M."/>
            <person name="Hughes G.M."/>
            <person name="Lavrichenko K."/>
            <person name="Devanna P."/>
            <person name="Winkler S."/>
            <person name="Jermiin L.S."/>
            <person name="Skirmuntt E.C."/>
            <person name="Katzourakis A."/>
            <person name="Burkitt-Gray L."/>
            <person name="Ray D.A."/>
            <person name="Sullivan K.A.M."/>
            <person name="Roscito J.G."/>
            <person name="Kirilenko B.M."/>
            <person name="Davalos L.M."/>
            <person name="Corthals A.P."/>
            <person name="Power M.L."/>
            <person name="Jones G."/>
            <person name="Ransome R.D."/>
            <person name="Dechmann D.K.N."/>
            <person name="Locatelli A.G."/>
            <person name="Puechmaille S.J."/>
            <person name="Fedrigo O."/>
            <person name="Jarvis E.D."/>
            <person name="Hiller M."/>
            <person name="Vernes S.C."/>
            <person name="Myers E.W."/>
            <person name="Teeling E.C."/>
        </authorList>
    </citation>
    <scope>NUCLEOTIDE SEQUENCE [LARGE SCALE GENOMIC DNA]</scope>
    <source>
        <strain evidence="8">Bat1K_MPI-CBG_1</strain>
    </source>
</reference>